<comment type="catalytic activity">
    <reaction evidence="1">
        <text>Thiol-dependent hydrolysis of ester, thioester, amide, peptide and isopeptide bonds formed by the C-terminal Gly of ubiquitin (a 76-residue protein attached to proteins as an intracellular targeting signal).</text>
        <dbReference type="EC" id="3.4.19.12"/>
    </reaction>
</comment>
<gene>
    <name evidence="11" type="ORF">QBC41DRAFT_71794</name>
</gene>
<evidence type="ECO:0000256" key="4">
    <source>
        <dbReference type="ARBA" id="ARBA00022670"/>
    </source>
</evidence>
<keyword evidence="5" id="KW-0833">Ubl conjugation pathway</keyword>
<reference evidence="11" key="1">
    <citation type="submission" date="2023-06" db="EMBL/GenBank/DDBJ databases">
        <title>Genome-scale phylogeny and comparative genomics of the fungal order Sordariales.</title>
        <authorList>
            <consortium name="Lawrence Berkeley National Laboratory"/>
            <person name="Hensen N."/>
            <person name="Bonometti L."/>
            <person name="Westerberg I."/>
            <person name="Brannstrom I.O."/>
            <person name="Guillou S."/>
            <person name="Cros-Aarteil S."/>
            <person name="Calhoun S."/>
            <person name="Haridas S."/>
            <person name="Kuo A."/>
            <person name="Mondo S."/>
            <person name="Pangilinan J."/>
            <person name="Riley R."/>
            <person name="Labutti K."/>
            <person name="Andreopoulos B."/>
            <person name="Lipzen A."/>
            <person name="Chen C."/>
            <person name="Yanf M."/>
            <person name="Daum C."/>
            <person name="Ng V."/>
            <person name="Clum A."/>
            <person name="Steindorff A."/>
            <person name="Ohm R."/>
            <person name="Martin F."/>
            <person name="Silar P."/>
            <person name="Natvig D."/>
            <person name="Lalanne C."/>
            <person name="Gautier V."/>
            <person name="Ament-Velasquez S.L."/>
            <person name="Kruys A."/>
            <person name="Hutchinson M.I."/>
            <person name="Powell A.J."/>
            <person name="Barry K."/>
            <person name="Miller A.N."/>
            <person name="Grigoriev I.V."/>
            <person name="Debuchy R."/>
            <person name="Gladieux P."/>
            <person name="Thoren M.H."/>
            <person name="Johannesson H."/>
        </authorList>
    </citation>
    <scope>NUCLEOTIDE SEQUENCE</scope>
    <source>
        <strain evidence="11">CBS 307.81</strain>
    </source>
</reference>
<feature type="coiled-coil region" evidence="8">
    <location>
        <begin position="51"/>
        <end position="78"/>
    </location>
</feature>
<dbReference type="GO" id="GO:0004843">
    <property type="term" value="F:cysteine-type deubiquitinase activity"/>
    <property type="evidence" value="ECO:0007669"/>
    <property type="project" value="UniProtKB-EC"/>
</dbReference>
<keyword evidence="12" id="KW-1185">Reference proteome</keyword>
<dbReference type="SUPFAM" id="SSF54001">
    <property type="entry name" value="Cysteine proteinases"/>
    <property type="match status" value="1"/>
</dbReference>
<dbReference type="GO" id="GO:0006508">
    <property type="term" value="P:proteolysis"/>
    <property type="evidence" value="ECO:0007669"/>
    <property type="project" value="UniProtKB-KW"/>
</dbReference>
<feature type="region of interest" description="Disordered" evidence="9">
    <location>
        <begin position="294"/>
        <end position="325"/>
    </location>
</feature>
<feature type="domain" description="USP" evidence="10">
    <location>
        <begin position="129"/>
        <end position="574"/>
    </location>
</feature>
<keyword evidence="6 11" id="KW-0378">Hydrolase</keyword>
<evidence type="ECO:0000256" key="1">
    <source>
        <dbReference type="ARBA" id="ARBA00000707"/>
    </source>
</evidence>
<feature type="compositionally biased region" description="Basic and acidic residues" evidence="9">
    <location>
        <begin position="817"/>
        <end position="857"/>
    </location>
</feature>
<keyword evidence="4" id="KW-0645">Protease</keyword>
<feature type="compositionally biased region" description="Basic residues" evidence="9">
    <location>
        <begin position="805"/>
        <end position="816"/>
    </location>
</feature>
<dbReference type="PANTHER" id="PTHR24006">
    <property type="entry name" value="UBIQUITIN CARBOXYL-TERMINAL HYDROLASE"/>
    <property type="match status" value="1"/>
</dbReference>
<feature type="region of interest" description="Disordered" evidence="9">
    <location>
        <begin position="776"/>
        <end position="857"/>
    </location>
</feature>
<evidence type="ECO:0000256" key="3">
    <source>
        <dbReference type="ARBA" id="ARBA00012759"/>
    </source>
</evidence>
<keyword evidence="7" id="KW-0788">Thiol protease</keyword>
<dbReference type="GO" id="GO:0016579">
    <property type="term" value="P:protein deubiquitination"/>
    <property type="evidence" value="ECO:0007669"/>
    <property type="project" value="InterPro"/>
</dbReference>
<feature type="compositionally biased region" description="Basic and acidic residues" evidence="9">
    <location>
        <begin position="792"/>
        <end position="804"/>
    </location>
</feature>
<dbReference type="CDD" id="cd02670">
    <property type="entry name" value="Peptidase_C19N"/>
    <property type="match status" value="1"/>
</dbReference>
<feature type="region of interest" description="Disordered" evidence="9">
    <location>
        <begin position="717"/>
        <end position="741"/>
    </location>
</feature>
<organism evidence="11 12">
    <name type="scientific">Cercophora samala</name>
    <dbReference type="NCBI Taxonomy" id="330535"/>
    <lineage>
        <taxon>Eukaryota</taxon>
        <taxon>Fungi</taxon>
        <taxon>Dikarya</taxon>
        <taxon>Ascomycota</taxon>
        <taxon>Pezizomycotina</taxon>
        <taxon>Sordariomycetes</taxon>
        <taxon>Sordariomycetidae</taxon>
        <taxon>Sordariales</taxon>
        <taxon>Lasiosphaeriaceae</taxon>
        <taxon>Cercophora</taxon>
    </lineage>
</organism>
<sequence length="857" mass="94931">MKAAQLIMPKKFRSVRDKSGSHRRNKSSEPGAKARPLGIQPWLSIFRPESAKQAQKEKAVEEKEAGKVEEIKKKLEELNYHEITPDIIRYALDSKFADGDVDKALELLQLQQQAFAGIIQPYNANVQMMGAVNRGNVTCYLDALLFAMFAKLQAFECMLKNDSTDEAQRTLAALLRLWVNMLRSGKLIPTDMTQHIQESLAACGWKEAQLLEQQDTSEAFAFITETLQLPLLTLQVDLFHQGKGDVDDHKVVHERLLNLAVPPDPSGKGIKLEDCLEEYFNNKVDVLRDSLEEKKGGFSTPKNTLLGTTDEDAETPTDGGESSKLQRRWTVQETITHSPVSMSSPTLEPAAESPAVSRNRSTSIIQRIVVKNEEDQSANGEAECASPKHKRKISTIVKAVTIPAWQFFRLIPWHATTNSEPSSDAEVARHFTQRPVVGICLKRYTMTEQGVPKRQNTLIDIPDSLRLPQFMAEDINAKDKDSSGLREEFKLVLQSVVCHRGDSLHSGHYISFARVAPKLLTENRRYEDDPPPDYEEQQWAKFDDLAVENRVTYVDDIKQSLREEMPYLLFYQVVPMVDVTTASTDGSVTEPPAYKDLNGKVPATPIVESPKESVNGTISRATSGFFDSVTTLTHNSEKPSIRLSSEMNMDQRLSFDDDPYSINTKAEDSRRGSLSVPDPTAAAPLTPEAISPVVTTPTAALEEGKEESTAARLSRAAAKFAKTGSKSRPTSQIGEGRLSSTMSRLNFIRPNKDGSTSSNGSTAVVVVPSADGAAVVDEQAVVTEEEGSGSDTVKESKKEKEKEKEHHHHHLGHHGGSKKDKGKKKDKDGDGEKKEKKEKGKGKDSKDGLPERECSIM</sequence>
<evidence type="ECO:0000256" key="2">
    <source>
        <dbReference type="ARBA" id="ARBA00009085"/>
    </source>
</evidence>
<accession>A0AA39ZMX4</accession>
<comment type="similarity">
    <text evidence="2">Belongs to the peptidase C19 family.</text>
</comment>
<evidence type="ECO:0000256" key="5">
    <source>
        <dbReference type="ARBA" id="ARBA00022786"/>
    </source>
</evidence>
<dbReference type="InterPro" id="IPR038765">
    <property type="entry name" value="Papain-like_cys_pep_sf"/>
</dbReference>
<dbReference type="EC" id="3.4.19.12" evidence="3"/>
<feature type="compositionally biased region" description="Polar residues" evidence="9">
    <location>
        <begin position="724"/>
        <end position="741"/>
    </location>
</feature>
<dbReference type="GO" id="GO:0005634">
    <property type="term" value="C:nucleus"/>
    <property type="evidence" value="ECO:0007669"/>
    <property type="project" value="UniProtKB-SubCell"/>
</dbReference>
<feature type="region of interest" description="Disordered" evidence="9">
    <location>
        <begin position="338"/>
        <end position="359"/>
    </location>
</feature>
<dbReference type="Pfam" id="PF00443">
    <property type="entry name" value="UCH"/>
    <property type="match status" value="1"/>
</dbReference>
<feature type="region of interest" description="Disordered" evidence="9">
    <location>
        <begin position="1"/>
        <end position="35"/>
    </location>
</feature>
<evidence type="ECO:0000259" key="10">
    <source>
        <dbReference type="PROSITE" id="PS50235"/>
    </source>
</evidence>
<dbReference type="AlphaFoldDB" id="A0AA39ZMX4"/>
<comment type="caution">
    <text evidence="11">The sequence shown here is derived from an EMBL/GenBank/DDBJ whole genome shotgun (WGS) entry which is preliminary data.</text>
</comment>
<feature type="region of interest" description="Disordered" evidence="9">
    <location>
        <begin position="654"/>
        <end position="694"/>
    </location>
</feature>
<dbReference type="InterPro" id="IPR050164">
    <property type="entry name" value="Peptidase_C19"/>
</dbReference>
<evidence type="ECO:0000313" key="12">
    <source>
        <dbReference type="Proteomes" id="UP001174997"/>
    </source>
</evidence>
<dbReference type="GO" id="GO:0005829">
    <property type="term" value="C:cytosol"/>
    <property type="evidence" value="ECO:0007669"/>
    <property type="project" value="TreeGrafter"/>
</dbReference>
<dbReference type="PROSITE" id="PS50235">
    <property type="entry name" value="USP_3"/>
    <property type="match status" value="1"/>
</dbReference>
<keyword evidence="8" id="KW-0175">Coiled coil</keyword>
<dbReference type="InterPro" id="IPR028889">
    <property type="entry name" value="USP"/>
</dbReference>
<evidence type="ECO:0000313" key="11">
    <source>
        <dbReference type="EMBL" id="KAK0674128.1"/>
    </source>
</evidence>
<protein>
    <recommendedName>
        <fullName evidence="3">ubiquitinyl hydrolase 1</fullName>
        <ecNumber evidence="3">3.4.19.12</ecNumber>
    </recommendedName>
</protein>
<dbReference type="Gene3D" id="3.90.70.10">
    <property type="entry name" value="Cysteine proteinases"/>
    <property type="match status" value="2"/>
</dbReference>
<dbReference type="InterPro" id="IPR001394">
    <property type="entry name" value="Peptidase_C19_UCH"/>
</dbReference>
<dbReference type="Proteomes" id="UP001174997">
    <property type="component" value="Unassembled WGS sequence"/>
</dbReference>
<dbReference type="EMBL" id="JAULSY010000003">
    <property type="protein sequence ID" value="KAK0674128.1"/>
    <property type="molecule type" value="Genomic_DNA"/>
</dbReference>
<dbReference type="PANTHER" id="PTHR24006:SF722">
    <property type="entry name" value="UBIQUITIN CARBOXYL-TERMINAL HYDROLASE 48"/>
    <property type="match status" value="1"/>
</dbReference>
<evidence type="ECO:0000256" key="9">
    <source>
        <dbReference type="SAM" id="MobiDB-lite"/>
    </source>
</evidence>
<evidence type="ECO:0000256" key="6">
    <source>
        <dbReference type="ARBA" id="ARBA00022801"/>
    </source>
</evidence>
<name>A0AA39ZMX4_9PEZI</name>
<evidence type="ECO:0000256" key="7">
    <source>
        <dbReference type="ARBA" id="ARBA00022807"/>
    </source>
</evidence>
<evidence type="ECO:0000256" key="8">
    <source>
        <dbReference type="SAM" id="Coils"/>
    </source>
</evidence>
<proteinExistence type="inferred from homology"/>